<organism evidence="5 6">
    <name type="scientific">Abeliophyllum distichum</name>
    <dbReference type="NCBI Taxonomy" id="126358"/>
    <lineage>
        <taxon>Eukaryota</taxon>
        <taxon>Viridiplantae</taxon>
        <taxon>Streptophyta</taxon>
        <taxon>Embryophyta</taxon>
        <taxon>Tracheophyta</taxon>
        <taxon>Spermatophyta</taxon>
        <taxon>Magnoliopsida</taxon>
        <taxon>eudicotyledons</taxon>
        <taxon>Gunneridae</taxon>
        <taxon>Pentapetalae</taxon>
        <taxon>asterids</taxon>
        <taxon>lamiids</taxon>
        <taxon>Lamiales</taxon>
        <taxon>Oleaceae</taxon>
        <taxon>Forsythieae</taxon>
        <taxon>Abeliophyllum</taxon>
    </lineage>
</organism>
<proteinExistence type="predicted"/>
<dbReference type="EMBL" id="JBFOLK010000011">
    <property type="protein sequence ID" value="KAL2476178.1"/>
    <property type="molecule type" value="Genomic_DNA"/>
</dbReference>
<dbReference type="Proteomes" id="UP001604336">
    <property type="component" value="Unassembled WGS sequence"/>
</dbReference>
<feature type="domain" description="Bulb-type lectin" evidence="4">
    <location>
        <begin position="28"/>
        <end position="111"/>
    </location>
</feature>
<evidence type="ECO:0000313" key="5">
    <source>
        <dbReference type="EMBL" id="KAL2476178.1"/>
    </source>
</evidence>
<name>A0ABD1QIX5_9LAMI</name>
<feature type="chain" id="PRO_5044865071" evidence="3">
    <location>
        <begin position="28"/>
        <end position="111"/>
    </location>
</feature>
<dbReference type="PROSITE" id="PS50927">
    <property type="entry name" value="BULB_LECTIN"/>
    <property type="match status" value="1"/>
</dbReference>
<evidence type="ECO:0000256" key="1">
    <source>
        <dbReference type="ARBA" id="ARBA00022729"/>
    </source>
</evidence>
<comment type="caution">
    <text evidence="5">The sequence shown here is derived from an EMBL/GenBank/DDBJ whole genome shotgun (WGS) entry which is preliminary data.</text>
</comment>
<dbReference type="PANTHER" id="PTHR32444">
    <property type="entry name" value="BULB-TYPE LECTIN DOMAIN-CONTAINING PROTEIN"/>
    <property type="match status" value="1"/>
</dbReference>
<evidence type="ECO:0000259" key="4">
    <source>
        <dbReference type="PROSITE" id="PS50927"/>
    </source>
</evidence>
<evidence type="ECO:0000256" key="2">
    <source>
        <dbReference type="ARBA" id="ARBA00023180"/>
    </source>
</evidence>
<dbReference type="AlphaFoldDB" id="A0ABD1QIX5"/>
<keyword evidence="6" id="KW-1185">Reference proteome</keyword>
<keyword evidence="1 3" id="KW-0732">Signal</keyword>
<reference evidence="6" key="1">
    <citation type="submission" date="2024-07" db="EMBL/GenBank/DDBJ databases">
        <title>Two chromosome-level genome assemblies of Korean endemic species Abeliophyllum distichum and Forsythia ovata (Oleaceae).</title>
        <authorList>
            <person name="Jang H."/>
        </authorList>
    </citation>
    <scope>NUCLEOTIDE SEQUENCE [LARGE SCALE GENOMIC DNA]</scope>
</reference>
<sequence length="111" mass="12248">MKKSTNKNMSFILVLTSLLSILKICTAIDTINTTQFLRDGDTMVSSGGVFELGFFSPGNSKNRYVGIWYKQIPGNTVVWVANKEIPLTSMLISKNGCQQDPRASSAYVDSF</sequence>
<dbReference type="PANTHER" id="PTHR32444:SF183">
    <property type="entry name" value="APPLE DOMAIN-CONTAINING PROTEIN"/>
    <property type="match status" value="1"/>
</dbReference>
<gene>
    <name evidence="5" type="ORF">Adt_36914</name>
</gene>
<accession>A0ABD1QIX5</accession>
<feature type="signal peptide" evidence="3">
    <location>
        <begin position="1"/>
        <end position="27"/>
    </location>
</feature>
<keyword evidence="2" id="KW-0325">Glycoprotein</keyword>
<evidence type="ECO:0000313" key="6">
    <source>
        <dbReference type="Proteomes" id="UP001604336"/>
    </source>
</evidence>
<protein>
    <submittedName>
        <fullName evidence="5">G-type lectin S-receptor-like serine/threonine-protein kinase</fullName>
    </submittedName>
</protein>
<evidence type="ECO:0000256" key="3">
    <source>
        <dbReference type="SAM" id="SignalP"/>
    </source>
</evidence>
<dbReference type="Gene3D" id="2.90.10.10">
    <property type="entry name" value="Bulb-type lectin domain"/>
    <property type="match status" value="1"/>
</dbReference>
<dbReference type="InterPro" id="IPR001480">
    <property type="entry name" value="Bulb-type_lectin_dom"/>
</dbReference>
<dbReference type="InterPro" id="IPR036426">
    <property type="entry name" value="Bulb-type_lectin_dom_sf"/>
</dbReference>